<feature type="compositionally biased region" description="Polar residues" evidence="1">
    <location>
        <begin position="112"/>
        <end position="164"/>
    </location>
</feature>
<evidence type="ECO:0000313" key="2">
    <source>
        <dbReference type="EMBL" id="KAK2591216.1"/>
    </source>
</evidence>
<evidence type="ECO:0000256" key="1">
    <source>
        <dbReference type="SAM" id="MobiDB-lite"/>
    </source>
</evidence>
<accession>A0AAJ0CI95</accession>
<dbReference type="Proteomes" id="UP001251528">
    <property type="component" value="Unassembled WGS sequence"/>
</dbReference>
<sequence length="184" mass="20034">MCRRIERDPIIITRHDLRSELYSMELPSAMEDLLTQSLEVAGNTDSTVGDPKLRSRFEHERCCDQGRKKTYRSSSSTPPDYKIISQNPGPLFGEPIADVATGDSCLTSRITATSMPATSRTNSPSPQSRTWDALSTQTSGTSKSAADESTNETSMQDLTWTSAPDASETDLGAPMTQTPRPGLS</sequence>
<reference evidence="2" key="1">
    <citation type="submission" date="2023-06" db="EMBL/GenBank/DDBJ databases">
        <title>Conoideocrella luteorostrata (Hypocreales: Clavicipitaceae), a potential biocontrol fungus for elongate hemlock scale in United States Christmas tree production areas.</title>
        <authorList>
            <person name="Barrett H."/>
            <person name="Lovett B."/>
            <person name="Macias A.M."/>
            <person name="Stajich J.E."/>
            <person name="Kasson M.T."/>
        </authorList>
    </citation>
    <scope>NUCLEOTIDE SEQUENCE</scope>
    <source>
        <strain evidence="2">ARSEF 14590</strain>
    </source>
</reference>
<evidence type="ECO:0000313" key="3">
    <source>
        <dbReference type="Proteomes" id="UP001251528"/>
    </source>
</evidence>
<comment type="caution">
    <text evidence="2">The sequence shown here is derived from an EMBL/GenBank/DDBJ whole genome shotgun (WGS) entry which is preliminary data.</text>
</comment>
<feature type="region of interest" description="Disordered" evidence="1">
    <location>
        <begin position="112"/>
        <end position="184"/>
    </location>
</feature>
<dbReference type="AlphaFoldDB" id="A0AAJ0CI95"/>
<protein>
    <submittedName>
        <fullName evidence="2">Uncharacterized protein</fullName>
    </submittedName>
</protein>
<name>A0AAJ0CI95_9HYPO</name>
<gene>
    <name evidence="2" type="ORF">QQS21_011101</name>
</gene>
<organism evidence="2 3">
    <name type="scientific">Conoideocrella luteorostrata</name>
    <dbReference type="NCBI Taxonomy" id="1105319"/>
    <lineage>
        <taxon>Eukaryota</taxon>
        <taxon>Fungi</taxon>
        <taxon>Dikarya</taxon>
        <taxon>Ascomycota</taxon>
        <taxon>Pezizomycotina</taxon>
        <taxon>Sordariomycetes</taxon>
        <taxon>Hypocreomycetidae</taxon>
        <taxon>Hypocreales</taxon>
        <taxon>Clavicipitaceae</taxon>
        <taxon>Conoideocrella</taxon>
    </lineage>
</organism>
<feature type="compositionally biased region" description="Polar residues" evidence="1">
    <location>
        <begin position="175"/>
        <end position="184"/>
    </location>
</feature>
<keyword evidence="3" id="KW-1185">Reference proteome</keyword>
<dbReference type="EMBL" id="JASWJB010000354">
    <property type="protein sequence ID" value="KAK2591216.1"/>
    <property type="molecule type" value="Genomic_DNA"/>
</dbReference>
<proteinExistence type="predicted"/>